<dbReference type="PROSITE" id="PS50088">
    <property type="entry name" value="ANK_REPEAT"/>
    <property type="match status" value="1"/>
</dbReference>
<proteinExistence type="predicted"/>
<evidence type="ECO:0000313" key="8">
    <source>
        <dbReference type="RefSeq" id="XP_006813454.1"/>
    </source>
</evidence>
<accession>A0ABM0M0B3</accession>
<sequence length="237" mass="27159">MTKAGTHWPEVARRQASWLFQEGKSGHVPPEIIQILSEHPSVQMGDVLLRAVNLQIPSAVKAMCNSLKQRNLVPEGLYARCVNGDFHPDITPIVLAAQFNDYQILTTLVEFGARIDDVDEFEFRTEKFTLEHSIGTIAVYSAISSQVYIALTSEDPLMRAFELCSRLRVLSETHFEYRFHFEEMVTRCEKFTASLLSYLRNTEEQRIVFTHGTHDDFTGDFKEPLKVKAAIKYEQKQ</sequence>
<dbReference type="PANTHER" id="PTHR10117:SF54">
    <property type="entry name" value="TRANSIENT RECEPTOR POTENTIAL-GAMMA PROTEIN"/>
    <property type="match status" value="1"/>
</dbReference>
<keyword evidence="7" id="KW-1185">Reference proteome</keyword>
<organism evidence="7 8">
    <name type="scientific">Saccoglossus kowalevskii</name>
    <name type="common">Acorn worm</name>
    <dbReference type="NCBI Taxonomy" id="10224"/>
    <lineage>
        <taxon>Eukaryota</taxon>
        <taxon>Metazoa</taxon>
        <taxon>Hemichordata</taxon>
        <taxon>Enteropneusta</taxon>
        <taxon>Harrimaniidae</taxon>
        <taxon>Saccoglossus</taxon>
    </lineage>
</organism>
<dbReference type="SMART" id="SM01420">
    <property type="entry name" value="TRP_2"/>
    <property type="match status" value="1"/>
</dbReference>
<dbReference type="Pfam" id="PF08344">
    <property type="entry name" value="TRP_2"/>
    <property type="match status" value="1"/>
</dbReference>
<dbReference type="GeneID" id="102801543"/>
<evidence type="ECO:0000259" key="6">
    <source>
        <dbReference type="SMART" id="SM01420"/>
    </source>
</evidence>
<dbReference type="RefSeq" id="XP_006813454.1">
    <property type="nucleotide sequence ID" value="XM_006813391.1"/>
</dbReference>
<feature type="non-terminal residue" evidence="8">
    <location>
        <position position="237"/>
    </location>
</feature>
<keyword evidence="5" id="KW-0040">ANK repeat</keyword>
<dbReference type="PANTHER" id="PTHR10117">
    <property type="entry name" value="TRANSIENT RECEPTOR POTENTIAL CHANNEL"/>
    <property type="match status" value="1"/>
</dbReference>
<reference evidence="8" key="1">
    <citation type="submission" date="2025-08" db="UniProtKB">
        <authorList>
            <consortium name="RefSeq"/>
        </authorList>
    </citation>
    <scope>IDENTIFICATION</scope>
    <source>
        <tissue evidence="8">Testes</tissue>
    </source>
</reference>
<feature type="repeat" description="ANK" evidence="5">
    <location>
        <begin position="88"/>
        <end position="120"/>
    </location>
</feature>
<keyword evidence="4" id="KW-0407">Ion channel</keyword>
<keyword evidence="3" id="KW-0406">Ion transport</keyword>
<evidence type="ECO:0000256" key="1">
    <source>
        <dbReference type="ARBA" id="ARBA00022448"/>
    </source>
</evidence>
<evidence type="ECO:0000313" key="7">
    <source>
        <dbReference type="Proteomes" id="UP000694865"/>
    </source>
</evidence>
<feature type="domain" description="Transient receptor ion channel" evidence="6">
    <location>
        <begin position="115"/>
        <end position="178"/>
    </location>
</feature>
<dbReference type="InterPro" id="IPR002110">
    <property type="entry name" value="Ankyrin_rpt"/>
</dbReference>
<keyword evidence="2" id="KW-0677">Repeat</keyword>
<dbReference type="InterPro" id="IPR013555">
    <property type="entry name" value="TRP_dom"/>
</dbReference>
<dbReference type="InterPro" id="IPR002153">
    <property type="entry name" value="TRPC_channel"/>
</dbReference>
<evidence type="ECO:0000256" key="3">
    <source>
        <dbReference type="ARBA" id="ARBA00023065"/>
    </source>
</evidence>
<name>A0ABM0M0B3_SACKO</name>
<keyword evidence="1" id="KW-0813">Transport</keyword>
<gene>
    <name evidence="8" type="primary">LOC102801543</name>
</gene>
<evidence type="ECO:0000256" key="4">
    <source>
        <dbReference type="ARBA" id="ARBA00023303"/>
    </source>
</evidence>
<dbReference type="Proteomes" id="UP000694865">
    <property type="component" value="Unplaced"/>
</dbReference>
<evidence type="ECO:0000256" key="2">
    <source>
        <dbReference type="ARBA" id="ARBA00022737"/>
    </source>
</evidence>
<protein>
    <submittedName>
        <fullName evidence="8">Short transient receptor potential channel 5-like</fullName>
    </submittedName>
</protein>
<evidence type="ECO:0000256" key="5">
    <source>
        <dbReference type="PROSITE-ProRule" id="PRU00023"/>
    </source>
</evidence>